<dbReference type="AlphaFoldDB" id="A0A0N4U8J6"/>
<proteinExistence type="predicted"/>
<evidence type="ECO:0000313" key="1">
    <source>
        <dbReference type="EMBL" id="VDN50266.1"/>
    </source>
</evidence>
<name>A0A0N4U8J6_DRAME</name>
<accession>A0A0N4U8J6</accession>
<sequence>MRIIEKNKNVTTENENLSVAVVNESLLSQENVLSERRFIGSESLKKPGGAGKLKQQRDLKCKINKEKISYGKETKTLELRYTAGGLNNIEIDLGSCICIHGHLQFVDCIMQSLLYQRAFIPALIPQILDGKTQQEMKFSETYHKVRKTLNKLFCCENRRLIKEVIVVVGASCHLPSEVYYIPVCVCDSLGQLQKICLKVMMGSNMYCVQENMSNKRAYVILRASKTLRCLEDVEEESGFEPPSLNLIKKRNIFSFKFEIKHHCNEEFDSKPQNYSWFRLSSVLRGFPA</sequence>
<protein>
    <submittedName>
        <fullName evidence="4">DUF4708 domain-containing protein</fullName>
    </submittedName>
</protein>
<dbReference type="InterPro" id="IPR053729">
    <property type="entry name" value="MAD2L1BP_domain_sf"/>
</dbReference>
<dbReference type="Proteomes" id="UP000038040">
    <property type="component" value="Unplaced"/>
</dbReference>
<dbReference type="STRING" id="318479.A0A0N4U8J6"/>
<reference evidence="1 3" key="2">
    <citation type="submission" date="2018-11" db="EMBL/GenBank/DDBJ databases">
        <authorList>
            <consortium name="Pathogen Informatics"/>
        </authorList>
    </citation>
    <scope>NUCLEOTIDE SEQUENCE [LARGE SCALE GENOMIC DNA]</scope>
</reference>
<organism evidence="2 4">
    <name type="scientific">Dracunculus medinensis</name>
    <name type="common">Guinea worm</name>
    <dbReference type="NCBI Taxonomy" id="318479"/>
    <lineage>
        <taxon>Eukaryota</taxon>
        <taxon>Metazoa</taxon>
        <taxon>Ecdysozoa</taxon>
        <taxon>Nematoda</taxon>
        <taxon>Chromadorea</taxon>
        <taxon>Rhabditida</taxon>
        <taxon>Spirurina</taxon>
        <taxon>Dracunculoidea</taxon>
        <taxon>Dracunculidae</taxon>
        <taxon>Dracunculus</taxon>
    </lineage>
</organism>
<evidence type="ECO:0000313" key="4">
    <source>
        <dbReference type="WBParaSite" id="DME_0000337301-mRNA-1"/>
    </source>
</evidence>
<dbReference type="OrthoDB" id="1914839at2759"/>
<keyword evidence="3" id="KW-1185">Reference proteome</keyword>
<reference evidence="4" key="1">
    <citation type="submission" date="2017-02" db="UniProtKB">
        <authorList>
            <consortium name="WormBaseParasite"/>
        </authorList>
    </citation>
    <scope>IDENTIFICATION</scope>
</reference>
<dbReference type="EMBL" id="UYYG01000002">
    <property type="protein sequence ID" value="VDN50266.1"/>
    <property type="molecule type" value="Genomic_DNA"/>
</dbReference>
<dbReference type="Proteomes" id="UP000274756">
    <property type="component" value="Unassembled WGS sequence"/>
</dbReference>
<dbReference type="Gene3D" id="3.30.900.20">
    <property type="match status" value="1"/>
</dbReference>
<gene>
    <name evidence="1" type="ORF">DME_LOCUS239</name>
</gene>
<evidence type="ECO:0000313" key="2">
    <source>
        <dbReference type="Proteomes" id="UP000038040"/>
    </source>
</evidence>
<evidence type="ECO:0000313" key="3">
    <source>
        <dbReference type="Proteomes" id="UP000274756"/>
    </source>
</evidence>
<dbReference type="WBParaSite" id="DME_0000337301-mRNA-1">
    <property type="protein sequence ID" value="DME_0000337301-mRNA-1"/>
    <property type="gene ID" value="DME_0000337301"/>
</dbReference>